<evidence type="ECO:0000313" key="2">
    <source>
        <dbReference type="Proteomes" id="UP001163603"/>
    </source>
</evidence>
<dbReference type="Proteomes" id="UP001163603">
    <property type="component" value="Chromosome 1"/>
</dbReference>
<evidence type="ECO:0000313" key="1">
    <source>
        <dbReference type="EMBL" id="KAJ0053413.1"/>
    </source>
</evidence>
<dbReference type="EMBL" id="CM047736">
    <property type="protein sequence ID" value="KAJ0053413.1"/>
    <property type="molecule type" value="Genomic_DNA"/>
</dbReference>
<proteinExistence type="predicted"/>
<sequence length="489" mass="56686">MELGSWWMVFTTLGAAFVTMFWLVKRANEWFFTRKLGNKQYLLPPGDMGWPLIGNMWSFLFAFKYGDPDSFISSFVNRFGRTGIYKALMFGNPSVIVTMPETCRQVLMDDKRFRQGWPKATYELLGKKSFMSLSDEEHKRLRRLTASPIRGQEALSMYHEYIKEVIITSLDEWSSREQPFEFLTEIRKITFKIIMYIFLSVDSGPMLETMEKLYTDLNHGIRAMAINVPGFAYHKAIKGRKKLVKILQDVVEGRRTRKKSDGSEKDKDMMVLLIETEDENGGRLDNEEIIDIILVYLNAGHESSAHALMWVTLFLHDHPEHFLKAKAEQEELVKRREPTETELSLRETKQMEYLSKVIDETMRIANISLLTFREASTDVNIGGYLVPQGWKVLVWFRAVHLDSENHLNPTKFDPQRWDADKPKAGSYIPFGTGSRLCPGSELTKLEISTFLHYFLLSYKLERINPGCSVRYLPHVSPKDNCLARIKKLS</sequence>
<accession>A0ACC0ZMQ3</accession>
<organism evidence="1 2">
    <name type="scientific">Pistacia integerrima</name>
    <dbReference type="NCBI Taxonomy" id="434235"/>
    <lineage>
        <taxon>Eukaryota</taxon>
        <taxon>Viridiplantae</taxon>
        <taxon>Streptophyta</taxon>
        <taxon>Embryophyta</taxon>
        <taxon>Tracheophyta</taxon>
        <taxon>Spermatophyta</taxon>
        <taxon>Magnoliopsida</taxon>
        <taxon>eudicotyledons</taxon>
        <taxon>Gunneridae</taxon>
        <taxon>Pentapetalae</taxon>
        <taxon>rosids</taxon>
        <taxon>malvids</taxon>
        <taxon>Sapindales</taxon>
        <taxon>Anacardiaceae</taxon>
        <taxon>Pistacia</taxon>
    </lineage>
</organism>
<keyword evidence="2" id="KW-1185">Reference proteome</keyword>
<reference evidence="2" key="1">
    <citation type="journal article" date="2023" name="G3 (Bethesda)">
        <title>Genome assembly and association tests identify interacting loci associated with vigor, precocity, and sex in interspecific pistachio rootstocks.</title>
        <authorList>
            <person name="Palmer W."/>
            <person name="Jacygrad E."/>
            <person name="Sagayaradj S."/>
            <person name="Cavanaugh K."/>
            <person name="Han R."/>
            <person name="Bertier L."/>
            <person name="Beede B."/>
            <person name="Kafkas S."/>
            <person name="Golino D."/>
            <person name="Preece J."/>
            <person name="Michelmore R."/>
        </authorList>
    </citation>
    <scope>NUCLEOTIDE SEQUENCE [LARGE SCALE GENOMIC DNA]</scope>
</reference>
<gene>
    <name evidence="1" type="ORF">Pint_03393</name>
</gene>
<name>A0ACC0ZMQ3_9ROSI</name>
<protein>
    <submittedName>
        <fullName evidence="1">Uncharacterized protein</fullName>
    </submittedName>
</protein>
<comment type="caution">
    <text evidence="1">The sequence shown here is derived from an EMBL/GenBank/DDBJ whole genome shotgun (WGS) entry which is preliminary data.</text>
</comment>